<dbReference type="AlphaFoldDB" id="A0A2N7X8N2"/>
<evidence type="ECO:0000313" key="1">
    <source>
        <dbReference type="EMBL" id="PMS37994.1"/>
    </source>
</evidence>
<dbReference type="OrthoDB" id="8717392at2"/>
<dbReference type="RefSeq" id="WP_018438827.1">
    <property type="nucleotide sequence ID" value="NZ_KB890164.1"/>
</dbReference>
<gene>
    <name evidence="1" type="ORF">C0Z20_04070</name>
</gene>
<sequence length="180" mass="19856">MISSQAKDSFERIFERAVRSRLVADESHLCELERAEPGTHKIGKNEKVVVLTISSIAFRLLLGLHFSDDEATRRYFVKGDDERPLADAFMEVANLCCGAINQALVEHFPDMGMSTPYVLASACIGHLDQLQPAFETLYDIVIEGSVRLAATLCVSAHDTIDFVADTSSSELQTSGELELF</sequence>
<dbReference type="EMBL" id="PNYC01000002">
    <property type="protein sequence ID" value="PMS37994.1"/>
    <property type="molecule type" value="Genomic_DNA"/>
</dbReference>
<proteinExistence type="predicted"/>
<protein>
    <recommendedName>
        <fullName evidence="3">Chemotaxis protein CheX</fullName>
    </recommendedName>
</protein>
<accession>A0A2N7X8N2</accession>
<reference evidence="1 2" key="1">
    <citation type="submission" date="2018-01" db="EMBL/GenBank/DDBJ databases">
        <title>Whole genome analyses suggest that Burkholderia sensu lato contains two further novel genera in the rhizoxinica-symbiotica group Mycetohabitans gen. nov., and Trinickia gen. nov.: implications for the evolution of diazotrophy and nodulation in the Burkholderiaceae.</title>
        <authorList>
            <person name="Estrada-de los Santos P."/>
            <person name="Palmer M."/>
            <person name="Chavez-Ramirez B."/>
            <person name="Beukes C."/>
            <person name="Steenkamp E.T."/>
            <person name="Hirsch A.M."/>
            <person name="Manyaka P."/>
            <person name="Maluk M."/>
            <person name="Lafos M."/>
            <person name="Crook M."/>
            <person name="Gross E."/>
            <person name="Simon M.F."/>
            <person name="Bueno dos Reis Junior F."/>
            <person name="Poole P.S."/>
            <person name="Venter S.N."/>
            <person name="James E.K."/>
        </authorList>
    </citation>
    <scope>NUCLEOTIDE SEQUENCE [LARGE SCALE GENOMIC DNA]</scope>
    <source>
        <strain evidence="1 2">JPY 581</strain>
    </source>
</reference>
<dbReference type="STRING" id="863227.GCA_000373005_00323"/>
<keyword evidence="2" id="KW-1185">Reference proteome</keyword>
<dbReference type="Proteomes" id="UP000235777">
    <property type="component" value="Unassembled WGS sequence"/>
</dbReference>
<organism evidence="1 2">
    <name type="scientific">Trinickia symbiotica</name>
    <dbReference type="NCBI Taxonomy" id="863227"/>
    <lineage>
        <taxon>Bacteria</taxon>
        <taxon>Pseudomonadati</taxon>
        <taxon>Pseudomonadota</taxon>
        <taxon>Betaproteobacteria</taxon>
        <taxon>Burkholderiales</taxon>
        <taxon>Burkholderiaceae</taxon>
        <taxon>Trinickia</taxon>
    </lineage>
</organism>
<comment type="caution">
    <text evidence="1">The sequence shown here is derived from an EMBL/GenBank/DDBJ whole genome shotgun (WGS) entry which is preliminary data.</text>
</comment>
<name>A0A2N7X8N2_9BURK</name>
<evidence type="ECO:0000313" key="2">
    <source>
        <dbReference type="Proteomes" id="UP000235777"/>
    </source>
</evidence>
<evidence type="ECO:0008006" key="3">
    <source>
        <dbReference type="Google" id="ProtNLM"/>
    </source>
</evidence>